<feature type="region of interest" description="Disordered" evidence="4">
    <location>
        <begin position="274"/>
        <end position="337"/>
    </location>
</feature>
<comment type="similarity">
    <text evidence="1">Belongs to the cyclin family. Cyclin C subfamily.</text>
</comment>
<dbReference type="GO" id="GO:0006357">
    <property type="term" value="P:regulation of transcription by RNA polymerase II"/>
    <property type="evidence" value="ECO:0007669"/>
    <property type="project" value="InterPro"/>
</dbReference>
<proteinExistence type="inferred from homology"/>
<dbReference type="InterPro" id="IPR036915">
    <property type="entry name" value="Cyclin-like_sf"/>
</dbReference>
<dbReference type="AlphaFoldDB" id="F0XV22"/>
<reference evidence="6 7" key="1">
    <citation type="journal article" date="2011" name="Proc. Natl. Acad. Sci. U.S.A.">
        <title>Genome and transcriptome analyses of the mountain pine beetle-fungal symbiont Grosmannia clavigera, a lodgepole pine pathogen.</title>
        <authorList>
            <person name="DiGuistini S."/>
            <person name="Wang Y."/>
            <person name="Liao N.Y."/>
            <person name="Taylor G."/>
            <person name="Tanguay P."/>
            <person name="Feau N."/>
            <person name="Henrissat B."/>
            <person name="Chan S.K."/>
            <person name="Hesse-Orce U."/>
            <person name="Alamouti S.M."/>
            <person name="Tsui C.K.M."/>
            <person name="Docking R.T."/>
            <person name="Levasseur A."/>
            <person name="Haridas S."/>
            <person name="Robertson G."/>
            <person name="Birol I."/>
            <person name="Holt R.A."/>
            <person name="Marra M.A."/>
            <person name="Hamelin R.C."/>
            <person name="Hirst M."/>
            <person name="Jones S.J.M."/>
            <person name="Bohlmann J."/>
            <person name="Breuil C."/>
        </authorList>
    </citation>
    <scope>NUCLEOTIDE SEQUENCE [LARGE SCALE GENOMIC DNA]</scope>
    <source>
        <strain evidence="7">kw1407 / UAMH 11150</strain>
    </source>
</reference>
<name>F0XV22_GROCL</name>
<sequence length="532" mass="53757">MAASYWDSTQRRFWEFSKEQLAARRRQRQEEERSLVQMCPLPEQRYLNMFFFQQLNRLGKRTNVRQQALATAQVYLKRFYLQVELRRTNPYLVMATALYLACKTEECPQHIRQVSQEAKGLWPDVGAHCLEITRIGECEFYLISELRSQLIVHAPYRTLLSLQGELGLHPDELAHAWNVVNDHYMTDLPLLYPPHVIAVTALLWALVLPPGGGAGGGGGGAGGGGGVGGGAGAGGAGAGGVAGGGGAGGPGAAGAGANAGVGGAVGGNVGGMTPGGGGGLHGPSSLPAPPQLHTSYSSLSTLGGPGATNTPGGSNTPGGGSGGSMLPSTPGMGVGTPNMPGGVAAALVQAQARAAAVAASQQNAAGGGGGGGTPNMGSSMVALGALGSINSMAATMGTMAGMGMGSMNLGGMNMAGMNSMVGGGGLSMNAAGGAAAAAAAAAAANGSQQVVQQGGQQVGSAAAGDDSSPQDGGRGAMLQWLIKWLADSGLDMEAIIDCTQELISFYVCSDEYNEKLTREQINRFIKVRGLDR</sequence>
<evidence type="ECO:0000313" key="7">
    <source>
        <dbReference type="Proteomes" id="UP000007796"/>
    </source>
</evidence>
<evidence type="ECO:0000259" key="5">
    <source>
        <dbReference type="SMART" id="SM00385"/>
    </source>
</evidence>
<dbReference type="InterPro" id="IPR006671">
    <property type="entry name" value="Cyclin_N"/>
</dbReference>
<dbReference type="EMBL" id="GL630006">
    <property type="protein sequence ID" value="EFW98532.1"/>
    <property type="molecule type" value="Genomic_DNA"/>
</dbReference>
<dbReference type="Gene3D" id="1.10.472.10">
    <property type="entry name" value="Cyclin-like"/>
    <property type="match status" value="2"/>
</dbReference>
<gene>
    <name evidence="6" type="ORF">CMQ_4384</name>
</gene>
<dbReference type="OrthoDB" id="10266018at2759"/>
<dbReference type="eggNOG" id="KOG0794">
    <property type="taxonomic scope" value="Eukaryota"/>
</dbReference>
<evidence type="ECO:0000256" key="4">
    <source>
        <dbReference type="SAM" id="MobiDB-lite"/>
    </source>
</evidence>
<dbReference type="GeneID" id="25977589"/>
<dbReference type="HOGENOM" id="CLU_034754_2_0_1"/>
<dbReference type="InParanoid" id="F0XV22"/>
<dbReference type="CDD" id="cd20513">
    <property type="entry name" value="CYCLIN_CCNC_rpt1"/>
    <property type="match status" value="1"/>
</dbReference>
<dbReference type="InterPro" id="IPR043198">
    <property type="entry name" value="Cyclin/Ssn8"/>
</dbReference>
<dbReference type="SMART" id="SM00385">
    <property type="entry name" value="CYCLIN"/>
    <property type="match status" value="1"/>
</dbReference>
<evidence type="ECO:0000256" key="1">
    <source>
        <dbReference type="ARBA" id="ARBA00008638"/>
    </source>
</evidence>
<accession>F0XV22</accession>
<dbReference type="Proteomes" id="UP000007796">
    <property type="component" value="Unassembled WGS sequence"/>
</dbReference>
<dbReference type="PANTHER" id="PTHR10026">
    <property type="entry name" value="CYCLIN"/>
    <property type="match status" value="1"/>
</dbReference>
<keyword evidence="3" id="KW-0195">Cyclin</keyword>
<dbReference type="SUPFAM" id="SSF47954">
    <property type="entry name" value="Cyclin-like"/>
    <property type="match status" value="2"/>
</dbReference>
<dbReference type="STRING" id="655863.F0XV22"/>
<dbReference type="Pfam" id="PF00134">
    <property type="entry name" value="Cyclin_N"/>
    <property type="match status" value="1"/>
</dbReference>
<dbReference type="RefSeq" id="XP_014168015.1">
    <property type="nucleotide sequence ID" value="XM_014312540.1"/>
</dbReference>
<feature type="domain" description="Cyclin-like" evidence="5">
    <location>
        <begin position="53"/>
        <end position="144"/>
    </location>
</feature>
<protein>
    <recommendedName>
        <fullName evidence="2">RNA polymerase II holoenzyme cyclin-like subunit</fullName>
    </recommendedName>
</protein>
<evidence type="ECO:0000313" key="6">
    <source>
        <dbReference type="EMBL" id="EFW98532.1"/>
    </source>
</evidence>
<evidence type="ECO:0000256" key="2">
    <source>
        <dbReference type="ARBA" id="ARBA00014912"/>
    </source>
</evidence>
<evidence type="ECO:0000256" key="3">
    <source>
        <dbReference type="RuleBase" id="RU000383"/>
    </source>
</evidence>
<organism evidence="7">
    <name type="scientific">Grosmannia clavigera (strain kw1407 / UAMH 11150)</name>
    <name type="common">Blue stain fungus</name>
    <name type="synonym">Graphiocladiella clavigera</name>
    <dbReference type="NCBI Taxonomy" id="655863"/>
    <lineage>
        <taxon>Eukaryota</taxon>
        <taxon>Fungi</taxon>
        <taxon>Dikarya</taxon>
        <taxon>Ascomycota</taxon>
        <taxon>Pezizomycotina</taxon>
        <taxon>Sordariomycetes</taxon>
        <taxon>Sordariomycetidae</taxon>
        <taxon>Ophiostomatales</taxon>
        <taxon>Ophiostomataceae</taxon>
        <taxon>Leptographium</taxon>
    </lineage>
</organism>
<dbReference type="InterPro" id="IPR013763">
    <property type="entry name" value="Cyclin-like_dom"/>
</dbReference>
<keyword evidence="7" id="KW-1185">Reference proteome</keyword>
<dbReference type="GO" id="GO:0016538">
    <property type="term" value="F:cyclin-dependent protein serine/threonine kinase regulator activity"/>
    <property type="evidence" value="ECO:0007669"/>
    <property type="project" value="InterPro"/>
</dbReference>